<keyword evidence="2" id="KW-1185">Reference proteome</keyword>
<comment type="caution">
    <text evidence="1">The sequence shown here is derived from an EMBL/GenBank/DDBJ whole genome shotgun (WGS) entry which is preliminary data.</text>
</comment>
<organism evidence="1 2">
    <name type="scientific">Lysobacter brunescens</name>
    <dbReference type="NCBI Taxonomy" id="262323"/>
    <lineage>
        <taxon>Bacteria</taxon>
        <taxon>Pseudomonadati</taxon>
        <taxon>Pseudomonadota</taxon>
        <taxon>Gammaproteobacteria</taxon>
        <taxon>Lysobacterales</taxon>
        <taxon>Lysobacteraceae</taxon>
        <taxon>Lysobacter</taxon>
    </lineage>
</organism>
<dbReference type="SUPFAM" id="SSF74653">
    <property type="entry name" value="TolA/TonB C-terminal domain"/>
    <property type="match status" value="1"/>
</dbReference>
<accession>A0ABW2YD50</accession>
<reference evidence="2" key="1">
    <citation type="journal article" date="2019" name="Int. J. Syst. Evol. Microbiol.">
        <title>The Global Catalogue of Microorganisms (GCM) 10K type strain sequencing project: providing services to taxonomists for standard genome sequencing and annotation.</title>
        <authorList>
            <consortium name="The Broad Institute Genomics Platform"/>
            <consortium name="The Broad Institute Genome Sequencing Center for Infectious Disease"/>
            <person name="Wu L."/>
            <person name="Ma J."/>
        </authorList>
    </citation>
    <scope>NUCLEOTIDE SEQUENCE [LARGE SCALE GENOMIC DNA]</scope>
    <source>
        <strain evidence="2">CCUG 55585</strain>
    </source>
</reference>
<dbReference type="Proteomes" id="UP001597110">
    <property type="component" value="Unassembled WGS sequence"/>
</dbReference>
<sequence length="134" mass="14655">MIPIAILLALVLVDDRLPQQETVPASPASATSRDWNRDHDLRTSMCTRPSMAALEVVVREIAKGRDGRVELVLQVDYKADGTITRVSMHTSSGIERLDAAFMTWASDARLCPSDADGSGRMPFVIDLNMVKSLA</sequence>
<name>A0ABW2YD50_9GAMM</name>
<dbReference type="EMBL" id="JBHTIF010000001">
    <property type="protein sequence ID" value="MFD0726125.1"/>
    <property type="molecule type" value="Genomic_DNA"/>
</dbReference>
<protein>
    <recommendedName>
        <fullName evidence="3">TonB C-terminal domain-containing protein</fullName>
    </recommendedName>
</protein>
<evidence type="ECO:0008006" key="3">
    <source>
        <dbReference type="Google" id="ProtNLM"/>
    </source>
</evidence>
<proteinExistence type="predicted"/>
<dbReference type="Gene3D" id="3.30.1150.10">
    <property type="match status" value="1"/>
</dbReference>
<gene>
    <name evidence="1" type="ORF">ACFQ0E_11035</name>
</gene>
<evidence type="ECO:0000313" key="1">
    <source>
        <dbReference type="EMBL" id="MFD0726125.1"/>
    </source>
</evidence>
<evidence type="ECO:0000313" key="2">
    <source>
        <dbReference type="Proteomes" id="UP001597110"/>
    </source>
</evidence>